<dbReference type="Proteomes" id="UP000307968">
    <property type="component" value="Chromosome"/>
</dbReference>
<proteinExistence type="predicted"/>
<gene>
    <name evidence="1" type="ORF">NCTC12971_03524</name>
</gene>
<evidence type="ECO:0000313" key="2">
    <source>
        <dbReference type="Proteomes" id="UP000307968"/>
    </source>
</evidence>
<reference evidence="1 2" key="1">
    <citation type="submission" date="2019-05" db="EMBL/GenBank/DDBJ databases">
        <authorList>
            <consortium name="Pathogen Informatics"/>
        </authorList>
    </citation>
    <scope>NUCLEOTIDE SEQUENCE [LARGE SCALE GENOMIC DNA]</scope>
    <source>
        <strain evidence="1 2">NCTC12971</strain>
    </source>
</reference>
<protein>
    <submittedName>
        <fullName evidence="1">Uncharacterized protein</fullName>
    </submittedName>
</protein>
<dbReference type="AlphaFoldDB" id="A0A4U9HP16"/>
<sequence length="119" mass="12531">MVGGDRVQVAAAEQVQAAVAGVRPVGQLIIPVDKQADQRGAHFAVLFGLALLLVDGRICLRDMLANALRIQMFFAVEIIQDGVARQFGGDFAAGKTGDAVTHHEAGRTVANHFAGLILV</sequence>
<evidence type="ECO:0000313" key="1">
    <source>
        <dbReference type="EMBL" id="VTP64129.1"/>
    </source>
</evidence>
<name>A0A4U9HP16_SERRU</name>
<organism evidence="1 2">
    <name type="scientific">Serratia rubidaea</name>
    <name type="common">Serratia marinorubra</name>
    <dbReference type="NCBI Taxonomy" id="61652"/>
    <lineage>
        <taxon>Bacteria</taxon>
        <taxon>Pseudomonadati</taxon>
        <taxon>Pseudomonadota</taxon>
        <taxon>Gammaproteobacteria</taxon>
        <taxon>Enterobacterales</taxon>
        <taxon>Yersiniaceae</taxon>
        <taxon>Serratia</taxon>
    </lineage>
</organism>
<dbReference type="EMBL" id="LR590463">
    <property type="protein sequence ID" value="VTP64129.1"/>
    <property type="molecule type" value="Genomic_DNA"/>
</dbReference>
<accession>A0A4U9HP16</accession>